<evidence type="ECO:0000259" key="10">
    <source>
        <dbReference type="PROSITE" id="PS50237"/>
    </source>
</evidence>
<feature type="active site" description="Glycyl thioester intermediate" evidence="7">
    <location>
        <position position="1255"/>
    </location>
</feature>
<keyword evidence="5 7" id="KW-0833">Ubl conjugation pathway</keyword>
<feature type="compositionally biased region" description="Low complexity" evidence="9">
    <location>
        <begin position="359"/>
        <end position="373"/>
    </location>
</feature>
<dbReference type="GO" id="GO:0061630">
    <property type="term" value="F:ubiquitin protein ligase activity"/>
    <property type="evidence" value="ECO:0007669"/>
    <property type="project" value="UniProtKB-EC"/>
</dbReference>
<feature type="compositionally biased region" description="Low complexity" evidence="9">
    <location>
        <begin position="382"/>
        <end position="398"/>
    </location>
</feature>
<feature type="region of interest" description="Disordered" evidence="9">
    <location>
        <begin position="333"/>
        <end position="479"/>
    </location>
</feature>
<feature type="coiled-coil region" evidence="8">
    <location>
        <begin position="808"/>
        <end position="844"/>
    </location>
</feature>
<evidence type="ECO:0000313" key="11">
    <source>
        <dbReference type="EMBL" id="SBS82727.1"/>
    </source>
</evidence>
<evidence type="ECO:0000256" key="9">
    <source>
        <dbReference type="SAM" id="MobiDB-lite"/>
    </source>
</evidence>
<feature type="domain" description="HECT" evidence="10">
    <location>
        <begin position="953"/>
        <end position="1288"/>
    </location>
</feature>
<comment type="similarity">
    <text evidence="6">Belongs to the UPL family. TOM1/PTR1 subfamily.</text>
</comment>
<feature type="region of interest" description="Disordered" evidence="9">
    <location>
        <begin position="689"/>
        <end position="718"/>
    </location>
</feature>
<dbReference type="GO" id="GO:0006511">
    <property type="term" value="P:ubiquitin-dependent protein catabolic process"/>
    <property type="evidence" value="ECO:0007669"/>
    <property type="project" value="TreeGrafter"/>
</dbReference>
<evidence type="ECO:0000313" key="12">
    <source>
        <dbReference type="Proteomes" id="UP000078597"/>
    </source>
</evidence>
<proteinExistence type="inferred from homology"/>
<name>A0A1A8VQJ6_PLAMA</name>
<evidence type="ECO:0000256" key="4">
    <source>
        <dbReference type="ARBA" id="ARBA00022679"/>
    </source>
</evidence>
<organism evidence="11 12">
    <name type="scientific">Plasmodium malariae</name>
    <dbReference type="NCBI Taxonomy" id="5858"/>
    <lineage>
        <taxon>Eukaryota</taxon>
        <taxon>Sar</taxon>
        <taxon>Alveolata</taxon>
        <taxon>Apicomplexa</taxon>
        <taxon>Aconoidasida</taxon>
        <taxon>Haemosporida</taxon>
        <taxon>Plasmodiidae</taxon>
        <taxon>Plasmodium</taxon>
        <taxon>Plasmodium (Plasmodium)</taxon>
    </lineage>
</organism>
<dbReference type="EC" id="2.3.2.26" evidence="3"/>
<dbReference type="PANTHER" id="PTHR11254:SF67">
    <property type="entry name" value="E3 UBIQUITIN-PROTEIN LIGASE HUWE1"/>
    <property type="match status" value="1"/>
</dbReference>
<keyword evidence="4" id="KW-0808">Transferase</keyword>
<dbReference type="FunFam" id="3.90.1750.10:FF:000003">
    <property type="entry name" value="E3 ubiquitin-protein ligase UPL1"/>
    <property type="match status" value="1"/>
</dbReference>
<dbReference type="Proteomes" id="UP000078597">
    <property type="component" value="Unassembled WGS sequence"/>
</dbReference>
<feature type="compositionally biased region" description="Polar residues" evidence="9">
    <location>
        <begin position="202"/>
        <end position="229"/>
    </location>
</feature>
<dbReference type="GO" id="GO:0005737">
    <property type="term" value="C:cytoplasm"/>
    <property type="evidence" value="ECO:0007669"/>
    <property type="project" value="TreeGrafter"/>
</dbReference>
<dbReference type="FunFam" id="3.30.2410.10:FF:000009">
    <property type="entry name" value="Probable E3 ubiquitin-protein ligase HECTD2"/>
    <property type="match status" value="1"/>
</dbReference>
<dbReference type="InterPro" id="IPR035983">
    <property type="entry name" value="Hect_E3_ubiquitin_ligase"/>
</dbReference>
<dbReference type="PROSITE" id="PS50237">
    <property type="entry name" value="HECT"/>
    <property type="match status" value="1"/>
</dbReference>
<evidence type="ECO:0000256" key="5">
    <source>
        <dbReference type="ARBA" id="ARBA00022786"/>
    </source>
</evidence>
<dbReference type="InterPro" id="IPR050409">
    <property type="entry name" value="E3_ubiq-protein_ligase"/>
</dbReference>
<feature type="compositionally biased region" description="Basic and acidic residues" evidence="9">
    <location>
        <begin position="459"/>
        <end position="474"/>
    </location>
</feature>
<comment type="pathway">
    <text evidence="2">Protein modification; protein ubiquitination.</text>
</comment>
<dbReference type="GO" id="GO:0000209">
    <property type="term" value="P:protein polyubiquitination"/>
    <property type="evidence" value="ECO:0007669"/>
    <property type="project" value="TreeGrafter"/>
</dbReference>
<feature type="compositionally biased region" description="Basic and acidic residues" evidence="9">
    <location>
        <begin position="707"/>
        <end position="718"/>
    </location>
</feature>
<dbReference type="InterPro" id="IPR000569">
    <property type="entry name" value="HECT_dom"/>
</dbReference>
<feature type="compositionally biased region" description="Polar residues" evidence="9">
    <location>
        <begin position="240"/>
        <end position="255"/>
    </location>
</feature>
<evidence type="ECO:0000256" key="8">
    <source>
        <dbReference type="SAM" id="Coils"/>
    </source>
</evidence>
<dbReference type="SUPFAM" id="SSF56204">
    <property type="entry name" value="Hect, E3 ligase catalytic domain"/>
    <property type="match status" value="1"/>
</dbReference>
<dbReference type="SMART" id="SM00119">
    <property type="entry name" value="HECTc"/>
    <property type="match status" value="1"/>
</dbReference>
<gene>
    <name evidence="11" type="ORF">PMALA_004350</name>
</gene>
<dbReference type="Pfam" id="PF00632">
    <property type="entry name" value="HECT"/>
    <property type="match status" value="1"/>
</dbReference>
<feature type="compositionally biased region" description="Low complexity" evidence="9">
    <location>
        <begin position="192"/>
        <end position="201"/>
    </location>
</feature>
<comment type="catalytic activity">
    <reaction evidence="1">
        <text>S-ubiquitinyl-[E2 ubiquitin-conjugating enzyme]-L-cysteine + [acceptor protein]-L-lysine = [E2 ubiquitin-conjugating enzyme]-L-cysteine + N(6)-ubiquitinyl-[acceptor protein]-L-lysine.</text>
        <dbReference type="EC" id="2.3.2.26"/>
    </reaction>
</comment>
<feature type="region of interest" description="Disordered" evidence="9">
    <location>
        <begin position="192"/>
        <end position="275"/>
    </location>
</feature>
<feature type="compositionally biased region" description="Basic and acidic residues" evidence="9">
    <location>
        <begin position="344"/>
        <end position="353"/>
    </location>
</feature>
<dbReference type="CDD" id="cd00078">
    <property type="entry name" value="HECTc"/>
    <property type="match status" value="1"/>
</dbReference>
<feature type="compositionally biased region" description="Low complexity" evidence="9">
    <location>
        <begin position="422"/>
        <end position="454"/>
    </location>
</feature>
<evidence type="ECO:0000256" key="6">
    <source>
        <dbReference type="ARBA" id="ARBA00034494"/>
    </source>
</evidence>
<reference evidence="12" key="1">
    <citation type="submission" date="2016-05" db="EMBL/GenBank/DDBJ databases">
        <authorList>
            <person name="Naeem Raeece"/>
        </authorList>
    </citation>
    <scope>NUCLEOTIDE SEQUENCE [LARGE SCALE GENOMIC DNA]</scope>
</reference>
<evidence type="ECO:0000256" key="2">
    <source>
        <dbReference type="ARBA" id="ARBA00004906"/>
    </source>
</evidence>
<dbReference type="FunFam" id="3.30.2160.10:FF:000001">
    <property type="entry name" value="E3 ubiquitin-protein ligase NEDD4-like"/>
    <property type="match status" value="1"/>
</dbReference>
<feature type="compositionally biased region" description="Polar residues" evidence="9">
    <location>
        <begin position="333"/>
        <end position="342"/>
    </location>
</feature>
<dbReference type="EMBL" id="FLQW01000231">
    <property type="protein sequence ID" value="SBS82727.1"/>
    <property type="molecule type" value="Genomic_DNA"/>
</dbReference>
<protein>
    <recommendedName>
        <fullName evidence="3">HECT-type E3 ubiquitin transferase</fullName>
        <ecNumber evidence="3">2.3.2.26</ecNumber>
    </recommendedName>
</protein>
<dbReference type="Gene3D" id="3.90.1750.10">
    <property type="entry name" value="Hect, E3 ligase catalytic domains"/>
    <property type="match status" value="1"/>
</dbReference>
<dbReference type="VEuPathDB" id="PlasmoDB:PmUG01_05019900"/>
<dbReference type="Gene3D" id="3.30.2410.10">
    <property type="entry name" value="Hect, E3 ligase catalytic domain"/>
    <property type="match status" value="1"/>
</dbReference>
<dbReference type="Gene3D" id="3.30.2160.10">
    <property type="entry name" value="Hect, E3 ligase catalytic domain"/>
    <property type="match status" value="1"/>
</dbReference>
<evidence type="ECO:0000256" key="3">
    <source>
        <dbReference type="ARBA" id="ARBA00012485"/>
    </source>
</evidence>
<evidence type="ECO:0000256" key="1">
    <source>
        <dbReference type="ARBA" id="ARBA00000885"/>
    </source>
</evidence>
<keyword evidence="8" id="KW-0175">Coiled coil</keyword>
<evidence type="ECO:0000256" key="7">
    <source>
        <dbReference type="PROSITE-ProRule" id="PRU00104"/>
    </source>
</evidence>
<dbReference type="PANTHER" id="PTHR11254">
    <property type="entry name" value="HECT DOMAIN UBIQUITIN-PROTEIN LIGASE"/>
    <property type="match status" value="1"/>
</dbReference>
<accession>A0A1A8VQJ6</accession>
<sequence>MEKPDSSSKPYYLLEVISIDALSNLSKLICNYKTNFLWISNNNNNSNNSNNNNLEQVHKQDISSLTQIIVMFFSHYKLKDLVIRTLKYHTHVLIKSIIYDLKKIVYSIHNKTFNIFAVDHSDSLEQKLIAFYRVITILFNAPSLIDNLTNKNDANKNTNVEEINKDIAKQSGNGDVGVATTTTTTTTAATVTASTTTTTSTISNMPNDEANTTKNATSSIHASSGTPNGKSGEGACKQKAGTNEQFAASGNNGSSDAKGKGSICNNSEKKNKKGNEDTKFDICADFFLSINIDCLWEEFNKAMQVINNSLIDKNYKFKYNNFANYRTSSATKVEGESNFQAADNNDKENKTSENDDNDNNSNNKNNKNNSNNDLYGTKSNASLFDSDSSSFSTSELDLGVNNNNPQHDFQGIGALNEAEGENNNNGGSGSNNISSSNNVRSNNNISGGNRISRSTNYRSRNDGGHNGEGKKKENDDEPPPTILNYLLPLMEAYLFIEEVILVSQYKLRKFKDLEKKVANLNVESIKINEKLAYDDSPFYISIYNKKKKKSTNEVVYNSSDSFKTKNAKSSNSSLLNKTKRKKQLSALEEEEEYQQHKKKEICSSIIGVPKMEEQDETHKGVYEEIHEEQVHYVDEQDNKLEYKKKERSQNYDIITVNNKDSNHENSAEKTRSYINEGKCVAINLKKKKTADNDEANGSKANSSTENSSKEMGKNKREEMKCFDDEVGKEGGGVQVEIGKDIQNSNKKGAKKNTADYVNSCNENEQQCMVTSSSGIGIGNKSENNDNSNYNDRYSTVTCKKDIQLKSPVEETGKQNNEFFNNIEEEEEEEEFENFKEKLHEEDAEEEEEDEYIQIKLEDNEGTINSRHKKLIKFVYINRRVINSLIKQTPILLHHNFKSLIKLTSSCINFENKRHYLRKKLKYLKSGIRSEPIRLNIRREKVFTDSYYQLRNKSGNDLKGKLVVTFKNEEGVDAGGLTREWYSILAKEIFNPNYALFCREGKKSEFNHPNPLSYINPDHLHFFKFVGKFIAKAIYDGQVIDAYFCRSFYKHMLGRKILRADAESVDPEFYNSLIKISEYKLEDLNLEINFSTEIDEFGKTKVIDLIPNGRNIAVTDENKQKYIELLCELKVTNSIKEQLEAFMDGFKELIQPKLISIFDDKELELLISGIPTIDLNDLKENVEYHNYTPNSIQIIWLWDVLQEFDENKKASFLQFVTGTSRVPLGGFKNLMGMRGAQKMIIYRAYGEDRLPTAHTCFNQLDLPEYSSKELLRSKLIRAIMEGKEGFGFI</sequence>